<gene>
    <name evidence="1" type="ORF">SDC9_208326</name>
</gene>
<reference evidence="1" key="1">
    <citation type="submission" date="2019-08" db="EMBL/GenBank/DDBJ databases">
        <authorList>
            <person name="Kucharzyk K."/>
            <person name="Murdoch R.W."/>
            <person name="Higgins S."/>
            <person name="Loffler F."/>
        </authorList>
    </citation>
    <scope>NUCLEOTIDE SEQUENCE</scope>
</reference>
<dbReference type="EMBL" id="VSSQ01136078">
    <property type="protein sequence ID" value="MPN60597.1"/>
    <property type="molecule type" value="Genomic_DNA"/>
</dbReference>
<name>A0A645JB15_9ZZZZ</name>
<accession>A0A645JB15</accession>
<comment type="caution">
    <text evidence="1">The sequence shown here is derived from an EMBL/GenBank/DDBJ whole genome shotgun (WGS) entry which is preliminary data.</text>
</comment>
<proteinExistence type="predicted"/>
<organism evidence="1">
    <name type="scientific">bioreactor metagenome</name>
    <dbReference type="NCBI Taxonomy" id="1076179"/>
    <lineage>
        <taxon>unclassified sequences</taxon>
        <taxon>metagenomes</taxon>
        <taxon>ecological metagenomes</taxon>
    </lineage>
</organism>
<protein>
    <recommendedName>
        <fullName evidence="2">Outer membrane protein assembly factor BamB</fullName>
    </recommendedName>
</protein>
<evidence type="ECO:0000313" key="1">
    <source>
        <dbReference type="EMBL" id="MPN60597.1"/>
    </source>
</evidence>
<dbReference type="AlphaFoldDB" id="A0A645JB15"/>
<evidence type="ECO:0008006" key="2">
    <source>
        <dbReference type="Google" id="ProtNLM"/>
    </source>
</evidence>
<sequence>MKGSKDNVIVGNSGEYTAFSCSSGKALWEYNPGYSVSDIISLNGGENILVVDKTQARVLGLSDENNDDSEGES</sequence>